<dbReference type="Pfam" id="PF21347">
    <property type="entry name" value="DUF3108_like"/>
    <property type="match status" value="1"/>
</dbReference>
<dbReference type="EMBL" id="JACSPQ010000001">
    <property type="protein sequence ID" value="MBD8001461.1"/>
    <property type="molecule type" value="Genomic_DNA"/>
</dbReference>
<dbReference type="RefSeq" id="WP_191709682.1">
    <property type="nucleotide sequence ID" value="NZ_JACSPQ010000001.1"/>
</dbReference>
<dbReference type="InterPro" id="IPR049279">
    <property type="entry name" value="DUF3108-like"/>
</dbReference>
<dbReference type="Proteomes" id="UP000616346">
    <property type="component" value="Unassembled WGS sequence"/>
</dbReference>
<evidence type="ECO:0000256" key="1">
    <source>
        <dbReference type="SAM" id="SignalP"/>
    </source>
</evidence>
<keyword evidence="1" id="KW-0732">Signal</keyword>
<feature type="domain" description="DUF3108" evidence="2">
    <location>
        <begin position="149"/>
        <end position="242"/>
    </location>
</feature>
<evidence type="ECO:0000259" key="2">
    <source>
        <dbReference type="Pfam" id="PF21347"/>
    </source>
</evidence>
<feature type="signal peptide" evidence="1">
    <location>
        <begin position="1"/>
        <end position="20"/>
    </location>
</feature>
<evidence type="ECO:0000313" key="4">
    <source>
        <dbReference type="Proteomes" id="UP000616346"/>
    </source>
</evidence>
<evidence type="ECO:0000313" key="3">
    <source>
        <dbReference type="EMBL" id="MBD8001461.1"/>
    </source>
</evidence>
<organism evidence="3 4">
    <name type="scientific">Phocaeicola faecium</name>
    <dbReference type="NCBI Taxonomy" id="2762213"/>
    <lineage>
        <taxon>Bacteria</taxon>
        <taxon>Pseudomonadati</taxon>
        <taxon>Bacteroidota</taxon>
        <taxon>Bacteroidia</taxon>
        <taxon>Bacteroidales</taxon>
        <taxon>Bacteroidaceae</taxon>
        <taxon>Phocaeicola</taxon>
    </lineage>
</organism>
<feature type="chain" id="PRO_5046029685" description="DUF3108 domain-containing protein" evidence="1">
    <location>
        <begin position="21"/>
        <end position="250"/>
    </location>
</feature>
<sequence>MKKTLYLFMLLAACSSAVKAQFCNTQKGTLLYYETRDTEKETVQTDTSCIVDVYKSGDTLIVKQENWGKRAEFGDAAEQITFRCDNDKTTRMTLMSADYLKEMMYRYYLDGYHQANPEETDEEKMKKGFDEFMEQLHCDGEVYIPLKTDAKAGDKLPESKFLYKLKPIKMTASVSNGTVIGFETLTTEAGTFNCLKVSYQAKYKIMFISETTYMTEWYAENVGLVKSEERTKRGKVMATSTLVRIEKPSI</sequence>
<name>A0ABR8VAP8_9BACT</name>
<comment type="caution">
    <text evidence="3">The sequence shown here is derived from an EMBL/GenBank/DDBJ whole genome shotgun (WGS) entry which is preliminary data.</text>
</comment>
<accession>A0ABR8VAP8</accession>
<reference evidence="3 4" key="1">
    <citation type="submission" date="2020-08" db="EMBL/GenBank/DDBJ databases">
        <title>A Genomic Blueprint of the Chicken Gut Microbiome.</title>
        <authorList>
            <person name="Gilroy R."/>
            <person name="Ravi A."/>
            <person name="Getino M."/>
            <person name="Pursley I."/>
            <person name="Horton D.L."/>
            <person name="Alikhan N.-F."/>
            <person name="Baker D."/>
            <person name="Gharbi K."/>
            <person name="Hall N."/>
            <person name="Watson M."/>
            <person name="Adriaenssens E.M."/>
            <person name="Foster-Nyarko E."/>
            <person name="Jarju S."/>
            <person name="Secka A."/>
            <person name="Antonio M."/>
            <person name="Oren A."/>
            <person name="Chaudhuri R."/>
            <person name="La Ragione R.M."/>
            <person name="Hildebrand F."/>
            <person name="Pallen M.J."/>
        </authorList>
    </citation>
    <scope>NUCLEOTIDE SEQUENCE [LARGE SCALE GENOMIC DNA]</scope>
    <source>
        <strain evidence="3 4">Sa1YUN3</strain>
    </source>
</reference>
<keyword evidence="4" id="KW-1185">Reference proteome</keyword>
<gene>
    <name evidence="3" type="ORF">H9626_04415</name>
</gene>
<protein>
    <recommendedName>
        <fullName evidence="2">DUF3108 domain-containing protein</fullName>
    </recommendedName>
</protein>
<proteinExistence type="predicted"/>
<dbReference type="Gene3D" id="2.40.360.20">
    <property type="match status" value="1"/>
</dbReference>